<dbReference type="AlphaFoldDB" id="A0A6J6GCC8"/>
<dbReference type="GO" id="GO:0016887">
    <property type="term" value="F:ATP hydrolysis activity"/>
    <property type="evidence" value="ECO:0007669"/>
    <property type="project" value="InterPro"/>
</dbReference>
<accession>A0A6J6GCC8</accession>
<dbReference type="PANTHER" id="PTHR30486">
    <property type="entry name" value="TWITCHING MOTILITY PROTEIN PILT"/>
    <property type="match status" value="1"/>
</dbReference>
<dbReference type="Gene3D" id="3.40.50.300">
    <property type="entry name" value="P-loop containing nucleotide triphosphate hydrolases"/>
    <property type="match status" value="1"/>
</dbReference>
<protein>
    <submittedName>
        <fullName evidence="3">Unannotated protein</fullName>
    </submittedName>
</protein>
<organism evidence="3">
    <name type="scientific">freshwater metagenome</name>
    <dbReference type="NCBI Taxonomy" id="449393"/>
    <lineage>
        <taxon>unclassified sequences</taxon>
        <taxon>metagenomes</taxon>
        <taxon>ecological metagenomes</taxon>
    </lineage>
</organism>
<dbReference type="SUPFAM" id="SSF52540">
    <property type="entry name" value="P-loop containing nucleoside triphosphate hydrolases"/>
    <property type="match status" value="1"/>
</dbReference>
<dbReference type="Gene3D" id="3.30.450.380">
    <property type="match status" value="1"/>
</dbReference>
<dbReference type="CDD" id="cd01130">
    <property type="entry name" value="VirB11-like_ATPase"/>
    <property type="match status" value="1"/>
</dbReference>
<dbReference type="InterPro" id="IPR050921">
    <property type="entry name" value="T4SS_GSP_E_ATPase"/>
</dbReference>
<reference evidence="3" key="1">
    <citation type="submission" date="2020-05" db="EMBL/GenBank/DDBJ databases">
        <authorList>
            <person name="Chiriac C."/>
            <person name="Salcher M."/>
            <person name="Ghai R."/>
            <person name="Kavagutti S V."/>
        </authorList>
    </citation>
    <scope>NUCLEOTIDE SEQUENCE</scope>
</reference>
<dbReference type="InterPro" id="IPR003593">
    <property type="entry name" value="AAA+_ATPase"/>
</dbReference>
<dbReference type="Pfam" id="PF00437">
    <property type="entry name" value="T2SSE"/>
    <property type="match status" value="1"/>
</dbReference>
<evidence type="ECO:0000259" key="2">
    <source>
        <dbReference type="SMART" id="SM00382"/>
    </source>
</evidence>
<evidence type="ECO:0000313" key="3">
    <source>
        <dbReference type="EMBL" id="CAB4598777.1"/>
    </source>
</evidence>
<dbReference type="EMBL" id="CAEZUP010000006">
    <property type="protein sequence ID" value="CAB4598777.1"/>
    <property type="molecule type" value="Genomic_DNA"/>
</dbReference>
<dbReference type="PANTHER" id="PTHR30486:SF6">
    <property type="entry name" value="TYPE IV PILUS RETRACTATION ATPASE PILT"/>
    <property type="match status" value="1"/>
</dbReference>
<dbReference type="InterPro" id="IPR027417">
    <property type="entry name" value="P-loop_NTPase"/>
</dbReference>
<dbReference type="SMART" id="SM00382">
    <property type="entry name" value="AAA"/>
    <property type="match status" value="1"/>
</dbReference>
<sequence length="393" mass="41807">MRPEPDRSGVGIDSISGHLHTDLLEGHWGSGADGTSRDELRALTRSRAPLLGAGMVERVVDEVGWRVSGLGPLEPWLTDPDISEVMVNGGGAVWIERAGRLSPTSLVLDESVVLALIERIVAPIGLHIDRASPIVDARLFDGSRVNAIIRPLAVDGPCLTIRRFGTRSVGLDDICTPDVAGLLRWIIRSRANVIVCGGAGAGKTTLLNAMAANIGDDERVITIEDAAELRLPGAHVVRLEARPPNAEGSGEVRIRDLVRNALRMRPDRIVVGEVRAGEAIDMLQAMNTGQEGSLSTCHANSPVDALRRLETLVLMGDVALPSAAIREQIRAAIDFVVHVVRRPDGTRGVAAIAEVVVGGDGHEAVAIRDLLDDNGRVTALPSRRARNHAVGSP</sequence>
<dbReference type="InterPro" id="IPR001482">
    <property type="entry name" value="T2SS/T4SS_dom"/>
</dbReference>
<name>A0A6J6GCC8_9ZZZZ</name>
<evidence type="ECO:0000256" key="1">
    <source>
        <dbReference type="ARBA" id="ARBA00006611"/>
    </source>
</evidence>
<gene>
    <name evidence="3" type="ORF">UFOPK1835_00237</name>
</gene>
<comment type="similarity">
    <text evidence="1">Belongs to the GSP E family.</text>
</comment>
<feature type="domain" description="AAA+ ATPase" evidence="2">
    <location>
        <begin position="189"/>
        <end position="344"/>
    </location>
</feature>
<proteinExistence type="inferred from homology"/>